<keyword evidence="4" id="KW-1185">Reference proteome</keyword>
<dbReference type="InterPro" id="IPR043504">
    <property type="entry name" value="Peptidase_S1_PA_chymotrypsin"/>
</dbReference>
<sequence length="390" mass="42297">MKKLALVTIATGIFAWGSATAKGPRDHLGYVAEYARYYGIDIGEARHRISATDRAIEIQTALRDNTPDTFSGMYVEHKPKFRVVAKFTSPPSAAIRPLLQSPAISVQFGDHSETELKAALAAVTQDLGSRGIRHLAGIEIQRSKVLVEVAPEDATRIGAAYAAKNSSIYEWRVAQGFVAPTFAPYAAYYGADRLWGSTGKICTSGFHAKLADGTAVITTAGHCDDQMRIWNSSGQQIPLAGQRVKGSLDLQWLRYSSSVYYLAPGISNGSWTYDIRAVRSKSQMIVGQHVCKYGDTTYTTCGDISRLDSVEMFNGERGNYIQVHHQNGSVMNDGGDSGGPVYAWHEGVGYAAYGIVHGRGDVGTTIRNDLFFMPSDGYAAAGLTIMVRTD</sequence>
<dbReference type="EMBL" id="JBANDL010000002">
    <property type="protein sequence ID" value="MEI2457489.1"/>
    <property type="molecule type" value="Genomic_DNA"/>
</dbReference>
<evidence type="ECO:0000256" key="1">
    <source>
        <dbReference type="SAM" id="SignalP"/>
    </source>
</evidence>
<dbReference type="Gene3D" id="2.40.10.10">
    <property type="entry name" value="Trypsin-like serine proteases"/>
    <property type="match status" value="2"/>
</dbReference>
<dbReference type="CDD" id="cd21112">
    <property type="entry name" value="alphaLP-like"/>
    <property type="match status" value="1"/>
</dbReference>
<dbReference type="SUPFAM" id="SSF50494">
    <property type="entry name" value="Trypsin-like serine proteases"/>
    <property type="match status" value="1"/>
</dbReference>
<accession>A0AAU8MZ14</accession>
<proteinExistence type="predicted"/>
<reference evidence="3" key="2">
    <citation type="submission" date="2024-06" db="EMBL/GenBank/DDBJ databases">
        <authorList>
            <person name="Li S."/>
        </authorList>
    </citation>
    <scope>NUCLEOTIDE SEQUENCE</scope>
    <source>
        <strain evidence="3">SR10</strain>
    </source>
</reference>
<evidence type="ECO:0000313" key="2">
    <source>
        <dbReference type="EMBL" id="MEI2457489.1"/>
    </source>
</evidence>
<dbReference type="EMBL" id="CP159925">
    <property type="protein sequence ID" value="XCO76460.1"/>
    <property type="molecule type" value="Genomic_DNA"/>
</dbReference>
<evidence type="ECO:0000313" key="4">
    <source>
        <dbReference type="Proteomes" id="UP001387215"/>
    </source>
</evidence>
<evidence type="ECO:0000313" key="3">
    <source>
        <dbReference type="EMBL" id="XCO76460.1"/>
    </source>
</evidence>
<keyword evidence="1" id="KW-0732">Signal</keyword>
<protein>
    <submittedName>
        <fullName evidence="3">S1 family peptidase</fullName>
    </submittedName>
</protein>
<dbReference type="RefSeq" id="WP_336133012.1">
    <property type="nucleotide sequence ID" value="NZ_CP159925.1"/>
</dbReference>
<dbReference type="InterPro" id="IPR009003">
    <property type="entry name" value="Peptidase_S1_PA"/>
</dbReference>
<gene>
    <name evidence="3" type="ORF">ABU614_06650</name>
    <name evidence="2" type="ORF">V2J18_22785</name>
</gene>
<feature type="signal peptide" evidence="1">
    <location>
        <begin position="1"/>
        <end position="21"/>
    </location>
</feature>
<organism evidence="3">
    <name type="scientific">Lysobacter firmicutimachus</name>
    <dbReference type="NCBI Taxonomy" id="1792846"/>
    <lineage>
        <taxon>Bacteria</taxon>
        <taxon>Pseudomonadati</taxon>
        <taxon>Pseudomonadota</taxon>
        <taxon>Gammaproteobacteria</taxon>
        <taxon>Lysobacterales</taxon>
        <taxon>Lysobacteraceae</taxon>
        <taxon>Lysobacter</taxon>
    </lineage>
</organism>
<name>A0AAU8MZ14_9GAMM</name>
<feature type="chain" id="PRO_5043583056" evidence="1">
    <location>
        <begin position="22"/>
        <end position="390"/>
    </location>
</feature>
<reference evidence="2 4" key="1">
    <citation type="submission" date="2024-02" db="EMBL/GenBank/DDBJ databases">
        <title>Lysobacter Genome Sequencing and Mining.</title>
        <authorList>
            <person name="Bierman J."/>
            <person name="Walker M.C."/>
        </authorList>
    </citation>
    <scope>NUCLEOTIDE SEQUENCE [LARGE SCALE GENOMIC DNA]</scope>
    <source>
        <strain evidence="2 4">PB6250</strain>
    </source>
</reference>
<dbReference type="Proteomes" id="UP001387215">
    <property type="component" value="Unassembled WGS sequence"/>
</dbReference>
<dbReference type="AlphaFoldDB" id="A0AAU8MZ14"/>